<gene>
    <name evidence="9" type="ORF">K1W69_22155</name>
</gene>
<keyword evidence="10" id="KW-1185">Reference proteome</keyword>
<dbReference type="PANTHER" id="PTHR43790">
    <property type="entry name" value="CARBOHYDRATE TRANSPORT ATP-BINDING PROTEIN MG119-RELATED"/>
    <property type="match status" value="1"/>
</dbReference>
<dbReference type="Gene3D" id="3.40.50.300">
    <property type="entry name" value="P-loop containing nucleotide triphosphate hydrolases"/>
    <property type="match status" value="2"/>
</dbReference>
<dbReference type="InterPro" id="IPR003439">
    <property type="entry name" value="ABC_transporter-like_ATP-bd"/>
</dbReference>
<feature type="domain" description="ABC transporter" evidence="8">
    <location>
        <begin position="258"/>
        <end position="500"/>
    </location>
</feature>
<evidence type="ECO:0000259" key="8">
    <source>
        <dbReference type="PROSITE" id="PS50893"/>
    </source>
</evidence>
<proteinExistence type="inferred from homology"/>
<keyword evidence="5" id="KW-0547">Nucleotide-binding</keyword>
<dbReference type="GO" id="GO:0005524">
    <property type="term" value="F:ATP binding"/>
    <property type="evidence" value="ECO:0007669"/>
    <property type="project" value="UniProtKB-KW"/>
</dbReference>
<comment type="similarity">
    <text evidence="1">Belongs to the ABC transporter superfamily.</text>
</comment>
<evidence type="ECO:0000313" key="10">
    <source>
        <dbReference type="Proteomes" id="UP001196509"/>
    </source>
</evidence>
<accession>A0AAE2ZS93</accession>
<dbReference type="PANTHER" id="PTHR43790:SF9">
    <property type="entry name" value="GALACTOFURANOSE TRANSPORTER ATP-BINDING PROTEIN YTFR"/>
    <property type="match status" value="1"/>
</dbReference>
<dbReference type="InterPro" id="IPR027417">
    <property type="entry name" value="P-loop_NTPase"/>
</dbReference>
<evidence type="ECO:0000256" key="5">
    <source>
        <dbReference type="ARBA" id="ARBA00022741"/>
    </source>
</evidence>
<reference evidence="9" key="1">
    <citation type="submission" date="2021-08" db="EMBL/GenBank/DDBJ databases">
        <title>Hoeflea bacterium WL0058 sp. nov., isolated from the sediment.</title>
        <authorList>
            <person name="Wang L."/>
            <person name="Zhang D."/>
        </authorList>
    </citation>
    <scope>NUCLEOTIDE SEQUENCE</scope>
    <source>
        <strain evidence="9">WL0058</strain>
    </source>
</reference>
<protein>
    <submittedName>
        <fullName evidence="9">ATP-binding cassette domain-containing protein</fullName>
    </submittedName>
</protein>
<dbReference type="InterPro" id="IPR017871">
    <property type="entry name" value="ABC_transporter-like_CS"/>
</dbReference>
<comment type="caution">
    <text evidence="9">The sequence shown here is derived from an EMBL/GenBank/DDBJ whole genome shotgun (WGS) entry which is preliminary data.</text>
</comment>
<name>A0AAE2ZS93_9HYPH</name>
<keyword evidence="7" id="KW-0472">Membrane</keyword>
<dbReference type="Pfam" id="PF00005">
    <property type="entry name" value="ABC_tran"/>
    <property type="match status" value="2"/>
</dbReference>
<evidence type="ECO:0000256" key="4">
    <source>
        <dbReference type="ARBA" id="ARBA00022737"/>
    </source>
</evidence>
<evidence type="ECO:0000256" key="7">
    <source>
        <dbReference type="ARBA" id="ARBA00023136"/>
    </source>
</evidence>
<feature type="domain" description="ABC transporter" evidence="8">
    <location>
        <begin position="9"/>
        <end position="241"/>
    </location>
</feature>
<dbReference type="AlphaFoldDB" id="A0AAE2ZS93"/>
<sequence>MPQSAHPLLSAQAINKRFGAVTALSDVAVELTAGQVRAIVGENGAGKSTLAKILAGIYAPDSGTVLCNGEPVTLSDRRAARDLGVAFVPQSLSFIGTLTLVENHMLAQTGWRLDHDATRAALQAAAAEVALDIETDRPIETLGLAQRQLGEIVSAIAAGSKVLLLDEPTSALGPREIEALIATMRMLAEKGQAIGLVTHRIEEVMQGADTVTVLRGGELVFDGETTGLDGDSIARLMVGDRNRDRVELGKIQTDWKRLMAEHLRVERDGQMLIEDIGFTVRQGEILGVAGVSGPMQPALAEALAGLLAPVSGSVKVDGVNIAGQPARARKVGLAYVPEDRTRGVVGGLSTAENASLFRIGQKAMTRFGLLRDRQAETELGADIIRRFDVRPPDPSLHAGGLSGGNQQKLLVGRELNDDPAVVIAHGPAKGLDLSAAAAIRTALVDVAAKGAAVVVISADLDELMEICHRLVVLSGRRISGVFDLAEPLDMGRLGQAMADAAPLETA</sequence>
<dbReference type="InterPro" id="IPR050107">
    <property type="entry name" value="ABC_carbohydrate_import_ATPase"/>
</dbReference>
<dbReference type="CDD" id="cd03216">
    <property type="entry name" value="ABC_Carb_Monos_I"/>
    <property type="match status" value="1"/>
</dbReference>
<dbReference type="SMART" id="SM00382">
    <property type="entry name" value="AAA"/>
    <property type="match status" value="1"/>
</dbReference>
<evidence type="ECO:0000256" key="6">
    <source>
        <dbReference type="ARBA" id="ARBA00022840"/>
    </source>
</evidence>
<keyword evidence="2" id="KW-0813">Transport</keyword>
<dbReference type="Proteomes" id="UP001196509">
    <property type="component" value="Unassembled WGS sequence"/>
</dbReference>
<dbReference type="EMBL" id="JAICBX010000005">
    <property type="protein sequence ID" value="MBW8639915.1"/>
    <property type="molecule type" value="Genomic_DNA"/>
</dbReference>
<evidence type="ECO:0000256" key="3">
    <source>
        <dbReference type="ARBA" id="ARBA00022597"/>
    </source>
</evidence>
<keyword evidence="4" id="KW-0677">Repeat</keyword>
<organism evidence="9 10">
    <name type="scientific">Flavimaribacter sediminis</name>
    <dbReference type="NCBI Taxonomy" id="2865987"/>
    <lineage>
        <taxon>Bacteria</taxon>
        <taxon>Pseudomonadati</taxon>
        <taxon>Pseudomonadota</taxon>
        <taxon>Alphaproteobacteria</taxon>
        <taxon>Hyphomicrobiales</taxon>
        <taxon>Rhizobiaceae</taxon>
        <taxon>Flavimaribacter</taxon>
    </lineage>
</organism>
<keyword evidence="3" id="KW-0762">Sugar transport</keyword>
<evidence type="ECO:0000313" key="9">
    <source>
        <dbReference type="EMBL" id="MBW8639915.1"/>
    </source>
</evidence>
<dbReference type="GO" id="GO:0016887">
    <property type="term" value="F:ATP hydrolysis activity"/>
    <property type="evidence" value="ECO:0007669"/>
    <property type="project" value="InterPro"/>
</dbReference>
<dbReference type="RefSeq" id="WP_220230651.1">
    <property type="nucleotide sequence ID" value="NZ_JAICBX010000005.1"/>
</dbReference>
<keyword evidence="6 9" id="KW-0067">ATP-binding</keyword>
<evidence type="ECO:0000256" key="1">
    <source>
        <dbReference type="ARBA" id="ARBA00005417"/>
    </source>
</evidence>
<dbReference type="PROSITE" id="PS00211">
    <property type="entry name" value="ABC_TRANSPORTER_1"/>
    <property type="match status" value="1"/>
</dbReference>
<dbReference type="InterPro" id="IPR003593">
    <property type="entry name" value="AAA+_ATPase"/>
</dbReference>
<evidence type="ECO:0000256" key="2">
    <source>
        <dbReference type="ARBA" id="ARBA00022448"/>
    </source>
</evidence>
<dbReference type="PROSITE" id="PS50893">
    <property type="entry name" value="ABC_TRANSPORTER_2"/>
    <property type="match status" value="2"/>
</dbReference>
<dbReference type="SUPFAM" id="SSF52540">
    <property type="entry name" value="P-loop containing nucleoside triphosphate hydrolases"/>
    <property type="match status" value="2"/>
</dbReference>